<evidence type="ECO:0000256" key="3">
    <source>
        <dbReference type="ARBA" id="ARBA00022833"/>
    </source>
</evidence>
<evidence type="ECO:0000313" key="6">
    <source>
        <dbReference type="EMBL" id="GAX83839.1"/>
    </source>
</evidence>
<organism evidence="6 7">
    <name type="scientific">Chlamydomonas eustigma</name>
    <dbReference type="NCBI Taxonomy" id="1157962"/>
    <lineage>
        <taxon>Eukaryota</taxon>
        <taxon>Viridiplantae</taxon>
        <taxon>Chlorophyta</taxon>
        <taxon>core chlorophytes</taxon>
        <taxon>Chlorophyceae</taxon>
        <taxon>CS clade</taxon>
        <taxon>Chlamydomonadales</taxon>
        <taxon>Chlamydomonadaceae</taxon>
        <taxon>Chlamydomonas</taxon>
    </lineage>
</organism>
<feature type="zinc finger region" description="C3H1-type" evidence="4">
    <location>
        <begin position="56"/>
        <end position="84"/>
    </location>
</feature>
<evidence type="ECO:0000256" key="2">
    <source>
        <dbReference type="ARBA" id="ARBA00022771"/>
    </source>
</evidence>
<evidence type="ECO:0000256" key="4">
    <source>
        <dbReference type="PROSITE-ProRule" id="PRU00723"/>
    </source>
</evidence>
<dbReference type="PROSITE" id="PS50103">
    <property type="entry name" value="ZF_C3H1"/>
    <property type="match status" value="1"/>
</dbReference>
<dbReference type="InterPro" id="IPR000571">
    <property type="entry name" value="Znf_CCCH"/>
</dbReference>
<proteinExistence type="predicted"/>
<keyword evidence="2 4" id="KW-0863">Zinc-finger</keyword>
<dbReference type="SUPFAM" id="SSF90229">
    <property type="entry name" value="CCCH zinc finger"/>
    <property type="match status" value="1"/>
</dbReference>
<accession>A0A250XLN0</accession>
<evidence type="ECO:0000259" key="5">
    <source>
        <dbReference type="PROSITE" id="PS50103"/>
    </source>
</evidence>
<dbReference type="AlphaFoldDB" id="A0A250XLN0"/>
<dbReference type="GO" id="GO:0008270">
    <property type="term" value="F:zinc ion binding"/>
    <property type="evidence" value="ECO:0007669"/>
    <property type="project" value="UniProtKB-KW"/>
</dbReference>
<sequence>MHNTKFLECRVRRACNHCGNIMELGERIWPISEAMGRPLYGHFSCAQELEAQGKIKLEPPLCKHFMRRGFCLAGNACFFRHPDECAMSKPENSIMSAALAGVTLKKSNAEAMKYNRGVGKRNKVRNDWRASMFRMWLIDTYGPELLVSGSGVLDVAGGMGELSFELTNINSIPSTVVDPRPLDLRMSLRKLQNGLFQRSMLFGPYNVPWQLLLQKEDSAKPLNSNWGLVVSDDQQHTWKSNWCEPGHLRMRLTNQVVEALVEMRREHNGGNACTMNDELCSVSGHNSSEVKGTVSPPLIEDAKQFHEAEQSYIPIDSKAEALVSALRLVSKEMEWAKNLEWTKKGLQCGEHEEDQGDAEDLAASCEQVAAKRALRCQDVINEQLTALSTPQPILKELSEYDAQSRRSPALREESKESAVMSLSWNDQHPVSVPEIAAAGNHPVEVPEGNHKSGETRMDALSLGAESDNPSYVEYAAIPNKDALKALNVIQACSIVVGMHPDQASTPLVDLAILLNKPFALVPCCVYSSHFPKRRLADGRHVRSYEELIKCIIEKDPEHVRVAELPFEGKNLVVYRLPSK</sequence>
<dbReference type="InterPro" id="IPR036855">
    <property type="entry name" value="Znf_CCCH_sf"/>
</dbReference>
<evidence type="ECO:0000256" key="1">
    <source>
        <dbReference type="ARBA" id="ARBA00022723"/>
    </source>
</evidence>
<keyword evidence="7" id="KW-1185">Reference proteome</keyword>
<reference evidence="6 7" key="1">
    <citation type="submission" date="2017-08" db="EMBL/GenBank/DDBJ databases">
        <title>Acidophilic green algal genome provides insights into adaptation to an acidic environment.</title>
        <authorList>
            <person name="Hirooka S."/>
            <person name="Hirose Y."/>
            <person name="Kanesaki Y."/>
            <person name="Higuchi S."/>
            <person name="Fujiwara T."/>
            <person name="Onuma R."/>
            <person name="Era A."/>
            <person name="Ohbayashi R."/>
            <person name="Uzuka A."/>
            <person name="Nozaki H."/>
            <person name="Yoshikawa H."/>
            <person name="Miyagishima S.Y."/>
        </authorList>
    </citation>
    <scope>NUCLEOTIDE SEQUENCE [LARGE SCALE GENOMIC DNA]</scope>
    <source>
        <strain evidence="6 7">NIES-2499</strain>
    </source>
</reference>
<keyword evidence="3 4" id="KW-0862">Zinc</keyword>
<dbReference type="SMART" id="SM00356">
    <property type="entry name" value="ZnF_C3H1"/>
    <property type="match status" value="1"/>
</dbReference>
<dbReference type="PANTHER" id="PTHR36971:SF1">
    <property type="entry name" value="METHYLTRANSFERASE DOMAIN-CONTAINING PROTEIN"/>
    <property type="match status" value="1"/>
</dbReference>
<dbReference type="EMBL" id="BEGY01000108">
    <property type="protein sequence ID" value="GAX83839.1"/>
    <property type="molecule type" value="Genomic_DNA"/>
</dbReference>
<gene>
    <name evidence="6" type="ORF">CEUSTIGMA_g11263.t1</name>
</gene>
<dbReference type="PANTHER" id="PTHR36971">
    <property type="entry name" value="UNNAMED PRODUCT"/>
    <property type="match status" value="1"/>
</dbReference>
<dbReference type="Proteomes" id="UP000232323">
    <property type="component" value="Unassembled WGS sequence"/>
</dbReference>
<name>A0A250XLN0_9CHLO</name>
<dbReference type="OrthoDB" id="7459479at2759"/>
<comment type="caution">
    <text evidence="6">The sequence shown here is derived from an EMBL/GenBank/DDBJ whole genome shotgun (WGS) entry which is preliminary data.</text>
</comment>
<evidence type="ECO:0000313" key="7">
    <source>
        <dbReference type="Proteomes" id="UP000232323"/>
    </source>
</evidence>
<keyword evidence="1 4" id="KW-0479">Metal-binding</keyword>
<feature type="domain" description="C3H1-type" evidence="5">
    <location>
        <begin position="56"/>
        <end position="84"/>
    </location>
</feature>
<protein>
    <recommendedName>
        <fullName evidence="5">C3H1-type domain-containing protein</fullName>
    </recommendedName>
</protein>